<name>A0A7I7XDU1_9MYCO</name>
<dbReference type="SUPFAM" id="SSF46689">
    <property type="entry name" value="Homeodomain-like"/>
    <property type="match status" value="1"/>
</dbReference>
<accession>A0A7I7XDU1</accession>
<dbReference type="InterPro" id="IPR009057">
    <property type="entry name" value="Homeodomain-like_sf"/>
</dbReference>
<dbReference type="InterPro" id="IPR001647">
    <property type="entry name" value="HTH_TetR"/>
</dbReference>
<dbReference type="RefSeq" id="WP_163735693.1">
    <property type="nucleotide sequence ID" value="NZ_AP022610.1"/>
</dbReference>
<dbReference type="KEGG" id="mmag:MMAD_19000"/>
<evidence type="ECO:0000256" key="2">
    <source>
        <dbReference type="PROSITE-ProRule" id="PRU00335"/>
    </source>
</evidence>
<protein>
    <recommendedName>
        <fullName evidence="3">HTH tetR-type domain-containing protein</fullName>
    </recommendedName>
</protein>
<evidence type="ECO:0000256" key="1">
    <source>
        <dbReference type="ARBA" id="ARBA00023125"/>
    </source>
</evidence>
<feature type="domain" description="HTH tetR-type" evidence="3">
    <location>
        <begin position="22"/>
        <end position="82"/>
    </location>
</feature>
<evidence type="ECO:0000313" key="4">
    <source>
        <dbReference type="EMBL" id="BBZ27605.1"/>
    </source>
</evidence>
<proteinExistence type="predicted"/>
<dbReference type="Pfam" id="PF00440">
    <property type="entry name" value="TetR_N"/>
    <property type="match status" value="1"/>
</dbReference>
<evidence type="ECO:0000259" key="3">
    <source>
        <dbReference type="PROSITE" id="PS50977"/>
    </source>
</evidence>
<sequence length="198" mass="20712">MSSKSPADVTDLSVQRRRKSLADASARLLDTTVEVLRDTPFDALTVDQVAARAHVPPATAADLFASTSDLIVEVCLRRIRGIDVSTGANCGSTARVAGQLSRMMLVVAEEPAIAAACAAVFLDSGPTADRAHEQIGLHIHQLIASAVGPGSWPEVITTLELVFSGALIQAAAGTMTFQQAADRVETAVSLILEDAPPR</sequence>
<dbReference type="EMBL" id="AP022610">
    <property type="protein sequence ID" value="BBZ27605.1"/>
    <property type="molecule type" value="Genomic_DNA"/>
</dbReference>
<evidence type="ECO:0000313" key="5">
    <source>
        <dbReference type="Proteomes" id="UP000466517"/>
    </source>
</evidence>
<organism evidence="4 5">
    <name type="scientific">Mycolicibacterium madagascariense</name>
    <dbReference type="NCBI Taxonomy" id="212765"/>
    <lineage>
        <taxon>Bacteria</taxon>
        <taxon>Bacillati</taxon>
        <taxon>Actinomycetota</taxon>
        <taxon>Actinomycetes</taxon>
        <taxon>Mycobacteriales</taxon>
        <taxon>Mycobacteriaceae</taxon>
        <taxon>Mycolicibacterium</taxon>
    </lineage>
</organism>
<dbReference type="PROSITE" id="PS50977">
    <property type="entry name" value="HTH_TETR_2"/>
    <property type="match status" value="1"/>
</dbReference>
<dbReference type="GO" id="GO:0003677">
    <property type="term" value="F:DNA binding"/>
    <property type="evidence" value="ECO:0007669"/>
    <property type="project" value="UniProtKB-UniRule"/>
</dbReference>
<dbReference type="Gene3D" id="1.10.357.10">
    <property type="entry name" value="Tetracycline Repressor, domain 2"/>
    <property type="match status" value="1"/>
</dbReference>
<gene>
    <name evidence="4" type="ORF">MMAD_19000</name>
</gene>
<keyword evidence="5" id="KW-1185">Reference proteome</keyword>
<feature type="DNA-binding region" description="H-T-H motif" evidence="2">
    <location>
        <begin position="45"/>
        <end position="64"/>
    </location>
</feature>
<reference evidence="4 5" key="1">
    <citation type="journal article" date="2019" name="Emerg. Microbes Infect.">
        <title>Comprehensive subspecies identification of 175 nontuberculous mycobacteria species based on 7547 genomic profiles.</title>
        <authorList>
            <person name="Matsumoto Y."/>
            <person name="Kinjo T."/>
            <person name="Motooka D."/>
            <person name="Nabeya D."/>
            <person name="Jung N."/>
            <person name="Uechi K."/>
            <person name="Horii T."/>
            <person name="Iida T."/>
            <person name="Fujita J."/>
            <person name="Nakamura S."/>
        </authorList>
    </citation>
    <scope>NUCLEOTIDE SEQUENCE [LARGE SCALE GENOMIC DNA]</scope>
    <source>
        <strain evidence="4 5">JCM 13574</strain>
    </source>
</reference>
<keyword evidence="1 2" id="KW-0238">DNA-binding</keyword>
<dbReference type="AlphaFoldDB" id="A0A7I7XDU1"/>
<dbReference type="Proteomes" id="UP000466517">
    <property type="component" value="Chromosome"/>
</dbReference>